<dbReference type="RefSeq" id="WP_310366295.1">
    <property type="nucleotide sequence ID" value="NZ_JAVDYB010000001.1"/>
</dbReference>
<keyword evidence="1" id="KW-0812">Transmembrane</keyword>
<gene>
    <name evidence="2" type="ORF">J2S41_002170</name>
</gene>
<feature type="transmembrane region" description="Helical" evidence="1">
    <location>
        <begin position="20"/>
        <end position="44"/>
    </location>
</feature>
<keyword evidence="1" id="KW-1133">Transmembrane helix</keyword>
<protein>
    <submittedName>
        <fullName evidence="2">Uncharacterized protein</fullName>
    </submittedName>
</protein>
<keyword evidence="3" id="KW-1185">Reference proteome</keyword>
<feature type="transmembrane region" description="Helical" evidence="1">
    <location>
        <begin position="79"/>
        <end position="98"/>
    </location>
</feature>
<dbReference type="Proteomes" id="UP001183643">
    <property type="component" value="Unassembled WGS sequence"/>
</dbReference>
<keyword evidence="1" id="KW-0472">Membrane</keyword>
<name>A0AAE3YLV9_9ACTN</name>
<sequence length="100" mass="10508">MKTRVLAGTVHDLPIEARALIAGTVTALCGMLAGALLLSAYLFPGLHGPARQAAELTAALTLLAAAPIVWFRVLPRLRWLGLPAVALLPAVFALYLGVRL</sequence>
<evidence type="ECO:0000256" key="1">
    <source>
        <dbReference type="SAM" id="Phobius"/>
    </source>
</evidence>
<organism evidence="2 3">
    <name type="scientific">Catenuloplanes atrovinosus</name>
    <dbReference type="NCBI Taxonomy" id="137266"/>
    <lineage>
        <taxon>Bacteria</taxon>
        <taxon>Bacillati</taxon>
        <taxon>Actinomycetota</taxon>
        <taxon>Actinomycetes</taxon>
        <taxon>Micromonosporales</taxon>
        <taxon>Micromonosporaceae</taxon>
        <taxon>Catenuloplanes</taxon>
    </lineage>
</organism>
<proteinExistence type="predicted"/>
<evidence type="ECO:0000313" key="3">
    <source>
        <dbReference type="Proteomes" id="UP001183643"/>
    </source>
</evidence>
<comment type="caution">
    <text evidence="2">The sequence shown here is derived from an EMBL/GenBank/DDBJ whole genome shotgun (WGS) entry which is preliminary data.</text>
</comment>
<dbReference type="AlphaFoldDB" id="A0AAE3YLV9"/>
<dbReference type="EMBL" id="JAVDYB010000001">
    <property type="protein sequence ID" value="MDR7275392.1"/>
    <property type="molecule type" value="Genomic_DNA"/>
</dbReference>
<accession>A0AAE3YLV9</accession>
<evidence type="ECO:0000313" key="2">
    <source>
        <dbReference type="EMBL" id="MDR7275392.1"/>
    </source>
</evidence>
<feature type="transmembrane region" description="Helical" evidence="1">
    <location>
        <begin position="56"/>
        <end position="73"/>
    </location>
</feature>
<reference evidence="2" key="1">
    <citation type="submission" date="2023-07" db="EMBL/GenBank/DDBJ databases">
        <title>Sequencing the genomes of 1000 actinobacteria strains.</title>
        <authorList>
            <person name="Klenk H.-P."/>
        </authorList>
    </citation>
    <scope>NUCLEOTIDE SEQUENCE</scope>
    <source>
        <strain evidence="2">DSM 44707</strain>
    </source>
</reference>